<comment type="caution">
    <text evidence="4">The sequence shown here is derived from an EMBL/GenBank/DDBJ whole genome shotgun (WGS) entry which is preliminary data.</text>
</comment>
<dbReference type="GO" id="GO:0008270">
    <property type="term" value="F:zinc ion binding"/>
    <property type="evidence" value="ECO:0007669"/>
    <property type="project" value="UniProtKB-KW"/>
</dbReference>
<feature type="region of interest" description="Disordered" evidence="2">
    <location>
        <begin position="275"/>
        <end position="295"/>
    </location>
</feature>
<dbReference type="EMBL" id="JYDH01000016">
    <property type="protein sequence ID" value="KRY39770.1"/>
    <property type="molecule type" value="Genomic_DNA"/>
</dbReference>
<evidence type="ECO:0000313" key="4">
    <source>
        <dbReference type="EMBL" id="KRY39770.1"/>
    </source>
</evidence>
<proteinExistence type="predicted"/>
<evidence type="ECO:0000259" key="3">
    <source>
        <dbReference type="PROSITE" id="PS50157"/>
    </source>
</evidence>
<feature type="domain" description="C2H2-type" evidence="3">
    <location>
        <begin position="107"/>
        <end position="129"/>
    </location>
</feature>
<dbReference type="Gene3D" id="3.30.160.60">
    <property type="entry name" value="Classic Zinc Finger"/>
    <property type="match status" value="1"/>
</dbReference>
<dbReference type="SUPFAM" id="SSF57667">
    <property type="entry name" value="beta-beta-alpha zinc fingers"/>
    <property type="match status" value="1"/>
</dbReference>
<dbReference type="PROSITE" id="PS50157">
    <property type="entry name" value="ZINC_FINGER_C2H2_2"/>
    <property type="match status" value="1"/>
</dbReference>
<dbReference type="InterPro" id="IPR013087">
    <property type="entry name" value="Znf_C2H2_type"/>
</dbReference>
<dbReference type="InterPro" id="IPR036236">
    <property type="entry name" value="Znf_C2H2_sf"/>
</dbReference>
<dbReference type="PROSITE" id="PS00028">
    <property type="entry name" value="ZINC_FINGER_C2H2_1"/>
    <property type="match status" value="2"/>
</dbReference>
<evidence type="ECO:0000256" key="1">
    <source>
        <dbReference type="PROSITE-ProRule" id="PRU00042"/>
    </source>
</evidence>
<dbReference type="AlphaFoldDB" id="A0A0V1BS64"/>
<dbReference type="InParanoid" id="A0A0V1BS64"/>
<feature type="compositionally biased region" description="Basic and acidic residues" evidence="2">
    <location>
        <begin position="280"/>
        <end position="289"/>
    </location>
</feature>
<sequence length="362" mass="42744">MQPHSEYIITGPLSLDEGPPGSYRNSRDVAPQFVFYLLFNNETTLRNGVSYVCWKENSVKNNRQIHPVGYLLEQIMNKHNCCKCGKSIIGETEWLDHVKDHLHKEEYICSICGMDFPFPTELIEHGEEHRPSCSKKWIKDLKSKNDEEQPLKIEERSKENKINAVRQLKFEGPEFLQDLRNHELPRETGMPTLMKQIDELKLQASLFFDQKNDNNKKESKYDVLESRCAKKSDEIIRKWNAVLEFENPKFKSFPELCLSMDFFANNQLNIPNEMLFGSNDKNETASKDSDDNDDDDAAFNRIFKKYLEEEKAQEERDKLEKEKKQDNEEKKKEETKKKKDSNEKTDIENFYDFLKDDDNELW</sequence>
<reference evidence="4 5" key="1">
    <citation type="submission" date="2015-01" db="EMBL/GenBank/DDBJ databases">
        <title>Evolution of Trichinella species and genotypes.</title>
        <authorList>
            <person name="Korhonen P.K."/>
            <person name="Edoardo P."/>
            <person name="Giuseppe L.R."/>
            <person name="Gasser R.B."/>
        </authorList>
    </citation>
    <scope>NUCLEOTIDE SEQUENCE [LARGE SCALE GENOMIC DNA]</scope>
    <source>
        <strain evidence="4">ISS3</strain>
    </source>
</reference>
<evidence type="ECO:0000313" key="5">
    <source>
        <dbReference type="Proteomes" id="UP000054776"/>
    </source>
</evidence>
<protein>
    <recommendedName>
        <fullName evidence="3">C2H2-type domain-containing protein</fullName>
    </recommendedName>
</protein>
<gene>
    <name evidence="4" type="ORF">T01_8644</name>
</gene>
<keyword evidence="5" id="KW-1185">Reference proteome</keyword>
<dbReference type="SMART" id="SM00355">
    <property type="entry name" value="ZnF_C2H2"/>
    <property type="match status" value="2"/>
</dbReference>
<organism evidence="4 5">
    <name type="scientific">Trichinella spiralis</name>
    <name type="common">Trichina worm</name>
    <dbReference type="NCBI Taxonomy" id="6334"/>
    <lineage>
        <taxon>Eukaryota</taxon>
        <taxon>Metazoa</taxon>
        <taxon>Ecdysozoa</taxon>
        <taxon>Nematoda</taxon>
        <taxon>Enoplea</taxon>
        <taxon>Dorylaimia</taxon>
        <taxon>Trichinellida</taxon>
        <taxon>Trichinellidae</taxon>
        <taxon>Trichinella</taxon>
    </lineage>
</organism>
<evidence type="ECO:0000256" key="2">
    <source>
        <dbReference type="SAM" id="MobiDB-lite"/>
    </source>
</evidence>
<keyword evidence="1" id="KW-0863">Zinc-finger</keyword>
<name>A0A0V1BS64_TRISP</name>
<feature type="region of interest" description="Disordered" evidence="2">
    <location>
        <begin position="311"/>
        <end position="343"/>
    </location>
</feature>
<accession>A0A0V1BS64</accession>
<keyword evidence="1" id="KW-0479">Metal-binding</keyword>
<keyword evidence="1" id="KW-0862">Zinc</keyword>
<dbReference type="Proteomes" id="UP000054776">
    <property type="component" value="Unassembled WGS sequence"/>
</dbReference>
<dbReference type="OrthoDB" id="8117402at2759"/>